<name>A0A9W9P9C0_9EURO</name>
<feature type="domain" description="DUF7053" evidence="2">
    <location>
        <begin position="4"/>
        <end position="175"/>
    </location>
</feature>
<dbReference type="Pfam" id="PF23155">
    <property type="entry name" value="DUF7053"/>
    <property type="match status" value="1"/>
</dbReference>
<reference evidence="3" key="1">
    <citation type="submission" date="2022-11" db="EMBL/GenBank/DDBJ databases">
        <authorList>
            <person name="Petersen C."/>
        </authorList>
    </citation>
    <scope>NUCLEOTIDE SEQUENCE</scope>
    <source>
        <strain evidence="3">IBT 19713</strain>
    </source>
</reference>
<dbReference type="OrthoDB" id="5078320at2759"/>
<dbReference type="RefSeq" id="XP_058332810.1">
    <property type="nucleotide sequence ID" value="XM_058473807.1"/>
</dbReference>
<evidence type="ECO:0000313" key="4">
    <source>
        <dbReference type="Proteomes" id="UP001150941"/>
    </source>
</evidence>
<protein>
    <recommendedName>
        <fullName evidence="2">DUF7053 domain-containing protein</fullName>
    </recommendedName>
</protein>
<dbReference type="PANTHER" id="PTHR38117:SF1">
    <property type="entry name" value="DUF3074 DOMAIN-CONTAINING PROTEIN"/>
    <property type="match status" value="1"/>
</dbReference>
<feature type="region of interest" description="Disordered" evidence="1">
    <location>
        <begin position="201"/>
        <end position="255"/>
    </location>
</feature>
<proteinExistence type="predicted"/>
<reference evidence="3" key="2">
    <citation type="journal article" date="2023" name="IMA Fungus">
        <title>Comparative genomic study of the Penicillium genus elucidates a diverse pangenome and 15 lateral gene transfer events.</title>
        <authorList>
            <person name="Petersen C."/>
            <person name="Sorensen T."/>
            <person name="Nielsen M.R."/>
            <person name="Sondergaard T.E."/>
            <person name="Sorensen J.L."/>
            <person name="Fitzpatrick D.A."/>
            <person name="Frisvad J.C."/>
            <person name="Nielsen K.L."/>
        </authorList>
    </citation>
    <scope>NUCLEOTIDE SEQUENCE</scope>
    <source>
        <strain evidence="3">IBT 19713</strain>
    </source>
</reference>
<dbReference type="AlphaFoldDB" id="A0A9W9P9C0"/>
<feature type="compositionally biased region" description="Low complexity" evidence="1">
    <location>
        <begin position="224"/>
        <end position="241"/>
    </location>
</feature>
<dbReference type="PANTHER" id="PTHR38117">
    <property type="entry name" value="NACHT AND WD40 DOMAIN PROTEIN"/>
    <property type="match status" value="1"/>
</dbReference>
<organism evidence="3 4">
    <name type="scientific">Penicillium chermesinum</name>
    <dbReference type="NCBI Taxonomy" id="63820"/>
    <lineage>
        <taxon>Eukaryota</taxon>
        <taxon>Fungi</taxon>
        <taxon>Dikarya</taxon>
        <taxon>Ascomycota</taxon>
        <taxon>Pezizomycotina</taxon>
        <taxon>Eurotiomycetes</taxon>
        <taxon>Eurotiomycetidae</taxon>
        <taxon>Eurotiales</taxon>
        <taxon>Aspergillaceae</taxon>
        <taxon>Penicillium</taxon>
    </lineage>
</organism>
<feature type="region of interest" description="Disordered" evidence="1">
    <location>
        <begin position="112"/>
        <end position="132"/>
    </location>
</feature>
<evidence type="ECO:0000256" key="1">
    <source>
        <dbReference type="SAM" id="MobiDB-lite"/>
    </source>
</evidence>
<evidence type="ECO:0000313" key="3">
    <source>
        <dbReference type="EMBL" id="KAJ5239891.1"/>
    </source>
</evidence>
<dbReference type="EMBL" id="JAPQKS010000003">
    <property type="protein sequence ID" value="KAJ5239891.1"/>
    <property type="molecule type" value="Genomic_DNA"/>
</dbReference>
<dbReference type="InterPro" id="IPR055481">
    <property type="entry name" value="DUF7053"/>
</dbReference>
<dbReference type="GeneID" id="83201110"/>
<feature type="compositionally biased region" description="Polar residues" evidence="1">
    <location>
        <begin position="201"/>
        <end position="223"/>
    </location>
</feature>
<keyword evidence="4" id="KW-1185">Reference proteome</keyword>
<dbReference type="Proteomes" id="UP001150941">
    <property type="component" value="Unassembled WGS sequence"/>
</dbReference>
<sequence>MFKKKDSYINTTPIPPNIPRQLALDLLHSHSEIITLNPLVLSHNPIKAPRDAPADEYYHTWYEIHERVQYIPGIGKLGSGKISFKGSFHNTSLGIYTHTYVPLGIELKSKWHVGGSQPDEPPEPVEQRPEGAPANGLYLHEDIEIIANRTLISFVKSQLKAASKVLIERLIKKAELLDAGVLQAMFEDGKLRTINPADRTMTFSQQPSMFSPTIPSDQRSSRWSASGPTRSGSMSSTSTGSHAGRTPSMSQYSVGPGHYRTVAAELPGSTSRPQSLPAPGKHFEIAEMEGSGHLPDQGFRSPKLYQGHAVELPAMTETSEEHASNRPSYQW</sequence>
<evidence type="ECO:0000259" key="2">
    <source>
        <dbReference type="Pfam" id="PF23155"/>
    </source>
</evidence>
<gene>
    <name evidence="3" type="ORF">N7468_004510</name>
</gene>
<accession>A0A9W9P9C0</accession>
<comment type="caution">
    <text evidence="3">The sequence shown here is derived from an EMBL/GenBank/DDBJ whole genome shotgun (WGS) entry which is preliminary data.</text>
</comment>